<keyword evidence="2" id="KW-1185">Reference proteome</keyword>
<dbReference type="Proteomes" id="UP001303046">
    <property type="component" value="Unassembled WGS sequence"/>
</dbReference>
<name>A0ABR1ENV1_NECAM</name>
<organism evidence="1 2">
    <name type="scientific">Necator americanus</name>
    <name type="common">Human hookworm</name>
    <dbReference type="NCBI Taxonomy" id="51031"/>
    <lineage>
        <taxon>Eukaryota</taxon>
        <taxon>Metazoa</taxon>
        <taxon>Ecdysozoa</taxon>
        <taxon>Nematoda</taxon>
        <taxon>Chromadorea</taxon>
        <taxon>Rhabditida</taxon>
        <taxon>Rhabditina</taxon>
        <taxon>Rhabditomorpha</taxon>
        <taxon>Strongyloidea</taxon>
        <taxon>Ancylostomatidae</taxon>
        <taxon>Bunostominae</taxon>
        <taxon>Necator</taxon>
    </lineage>
</organism>
<reference evidence="1 2" key="1">
    <citation type="submission" date="2023-08" db="EMBL/GenBank/DDBJ databases">
        <title>A Necator americanus chromosomal reference genome.</title>
        <authorList>
            <person name="Ilik V."/>
            <person name="Petrzelkova K.J."/>
            <person name="Pardy F."/>
            <person name="Fuh T."/>
            <person name="Niatou-Singa F.S."/>
            <person name="Gouil Q."/>
            <person name="Baker L."/>
            <person name="Ritchie M.E."/>
            <person name="Jex A.R."/>
            <person name="Gazzola D."/>
            <person name="Li H."/>
            <person name="Toshio Fujiwara R."/>
            <person name="Zhan B."/>
            <person name="Aroian R.V."/>
            <person name="Pafco B."/>
            <person name="Schwarz E.M."/>
        </authorList>
    </citation>
    <scope>NUCLEOTIDE SEQUENCE [LARGE SCALE GENOMIC DNA]</scope>
    <source>
        <strain evidence="1 2">Aroian</strain>
        <tissue evidence="1">Whole animal</tissue>
    </source>
</reference>
<gene>
    <name evidence="1" type="primary">Necator_chrX.g24774</name>
    <name evidence="1" type="ORF">RB195_024609</name>
</gene>
<sequence>MVELCHGLLQRFQRLSPFVVGTFSHRNNLPTGKYDIHGVQNGDTFGNVNSTRAVRESLEMYTLDRPSERRDEEEMRRLE</sequence>
<proteinExistence type="predicted"/>
<evidence type="ECO:0000313" key="1">
    <source>
        <dbReference type="EMBL" id="KAK6764346.1"/>
    </source>
</evidence>
<accession>A0ABR1ENV1</accession>
<protein>
    <submittedName>
        <fullName evidence="1">Uncharacterized protein</fullName>
    </submittedName>
</protein>
<evidence type="ECO:0000313" key="2">
    <source>
        <dbReference type="Proteomes" id="UP001303046"/>
    </source>
</evidence>
<dbReference type="EMBL" id="JAVFWL010000006">
    <property type="protein sequence ID" value="KAK6764346.1"/>
    <property type="molecule type" value="Genomic_DNA"/>
</dbReference>
<comment type="caution">
    <text evidence="1">The sequence shown here is derived from an EMBL/GenBank/DDBJ whole genome shotgun (WGS) entry which is preliminary data.</text>
</comment>